<dbReference type="VEuPathDB" id="AmoebaDB:NAEGRDRAFT_67798"/>
<name>D2VFZ4_NAEGR</name>
<dbReference type="RefSeq" id="XP_002676912.1">
    <property type="nucleotide sequence ID" value="XM_002676866.1"/>
</dbReference>
<dbReference type="InterPro" id="IPR001910">
    <property type="entry name" value="Inosine/uridine_hydrolase_dom"/>
</dbReference>
<dbReference type="InterPro" id="IPR036452">
    <property type="entry name" value="Ribo_hydro-like"/>
</dbReference>
<dbReference type="SUPFAM" id="SSF53590">
    <property type="entry name" value="Nucleoside hydrolase"/>
    <property type="match status" value="1"/>
</dbReference>
<dbReference type="OMA" id="GTCPHDA"/>
<dbReference type="PANTHER" id="PTHR12304">
    <property type="entry name" value="INOSINE-URIDINE PREFERRING NUCLEOSIDE HYDROLASE"/>
    <property type="match status" value="1"/>
</dbReference>
<organism evidence="6">
    <name type="scientific">Naegleria gruberi</name>
    <name type="common">Amoeba</name>
    <dbReference type="NCBI Taxonomy" id="5762"/>
    <lineage>
        <taxon>Eukaryota</taxon>
        <taxon>Discoba</taxon>
        <taxon>Heterolobosea</taxon>
        <taxon>Tetramitia</taxon>
        <taxon>Eutetramitia</taxon>
        <taxon>Vahlkampfiidae</taxon>
        <taxon>Naegleria</taxon>
    </lineage>
</organism>
<dbReference type="FunCoup" id="D2VFZ4">
    <property type="interactions" value="214"/>
</dbReference>
<keyword evidence="3" id="KW-0326">Glycosidase</keyword>
<dbReference type="OrthoDB" id="10258651at2759"/>
<keyword evidence="2" id="KW-0378">Hydrolase</keyword>
<proteinExistence type="inferred from homology"/>
<dbReference type="PANTHER" id="PTHR12304:SF4">
    <property type="entry name" value="URIDINE NUCLEOSIDASE"/>
    <property type="match status" value="1"/>
</dbReference>
<evidence type="ECO:0000313" key="5">
    <source>
        <dbReference type="EMBL" id="EFC44168.1"/>
    </source>
</evidence>
<dbReference type="GO" id="GO:0005829">
    <property type="term" value="C:cytosol"/>
    <property type="evidence" value="ECO:0007669"/>
    <property type="project" value="TreeGrafter"/>
</dbReference>
<dbReference type="STRING" id="5762.D2VFZ4"/>
<comment type="similarity">
    <text evidence="1">Belongs to the IUNH family.</text>
</comment>
<dbReference type="GeneID" id="8848151"/>
<gene>
    <name evidence="5" type="ORF">NAEGRDRAFT_67798</name>
</gene>
<sequence length="431" mass="48234">MGNQYSLPPHTKEDLKQIPKNDLLKLKFDMTIKQKLAESMIGSNSSSSSSVVNLIFDTDIGSDIDDALALVSVLNLPREAVNVLGVTTVYGYVEVRSQVASRIVQAYAEDEFASSGRVVDIPVLTGSHYSIDDPIVLDPCWHANTEGIGLFKDEEIEKMKQYQNCYLDRNELMKQHSKKAAEFIVQKAKELNGNLVIVSLGGLTNVAMAYQMDNNLTKLVKRVVFMGGGVVPVGGTIPDNFERGVEYHCHSNHNIRQDQFAANVVFSAGFDVYCVGHTVTHSVWFEGKTVDFLRTLSFHKGQNPYENDNIIESYDPQYPKMAHILGTLLDVWLKHRSVVFSKTIKGTCPHDALTTYEAIFNQQFIKYVRGHFIVNETDGKVCFIYDPDYGKVNVAIGFQNDQMPAQMLSLLSESLLKAIPKDDLHLYGLHL</sequence>
<evidence type="ECO:0000256" key="1">
    <source>
        <dbReference type="ARBA" id="ARBA00009176"/>
    </source>
</evidence>
<dbReference type="InParanoid" id="D2VFZ4"/>
<dbReference type="GO" id="GO:0006152">
    <property type="term" value="P:purine nucleoside catabolic process"/>
    <property type="evidence" value="ECO:0007669"/>
    <property type="project" value="TreeGrafter"/>
</dbReference>
<dbReference type="EMBL" id="GG738869">
    <property type="protein sequence ID" value="EFC44168.1"/>
    <property type="molecule type" value="Genomic_DNA"/>
</dbReference>
<feature type="domain" description="Inosine/uridine-preferring nucleoside hydrolase" evidence="4">
    <location>
        <begin position="54"/>
        <end position="382"/>
    </location>
</feature>
<dbReference type="AlphaFoldDB" id="D2VFZ4"/>
<dbReference type="Proteomes" id="UP000006671">
    <property type="component" value="Unassembled WGS sequence"/>
</dbReference>
<evidence type="ECO:0000256" key="3">
    <source>
        <dbReference type="ARBA" id="ARBA00023295"/>
    </source>
</evidence>
<protein>
    <submittedName>
        <fullName evidence="5">Predicted protein</fullName>
    </submittedName>
</protein>
<dbReference type="Gene3D" id="3.90.245.10">
    <property type="entry name" value="Ribonucleoside hydrolase-like"/>
    <property type="match status" value="1"/>
</dbReference>
<dbReference type="eggNOG" id="KOG2938">
    <property type="taxonomic scope" value="Eukaryota"/>
</dbReference>
<dbReference type="InterPro" id="IPR023186">
    <property type="entry name" value="IUNH"/>
</dbReference>
<evidence type="ECO:0000313" key="6">
    <source>
        <dbReference type="Proteomes" id="UP000006671"/>
    </source>
</evidence>
<dbReference type="GO" id="GO:0008477">
    <property type="term" value="F:purine nucleosidase activity"/>
    <property type="evidence" value="ECO:0007669"/>
    <property type="project" value="TreeGrafter"/>
</dbReference>
<dbReference type="Pfam" id="PF01156">
    <property type="entry name" value="IU_nuc_hydro"/>
    <property type="match status" value="1"/>
</dbReference>
<evidence type="ECO:0000256" key="2">
    <source>
        <dbReference type="ARBA" id="ARBA00022801"/>
    </source>
</evidence>
<accession>D2VFZ4</accession>
<keyword evidence="6" id="KW-1185">Reference proteome</keyword>
<reference evidence="5 6" key="1">
    <citation type="journal article" date="2010" name="Cell">
        <title>The genome of Naegleria gruberi illuminates early eukaryotic versatility.</title>
        <authorList>
            <person name="Fritz-Laylin L.K."/>
            <person name="Prochnik S.E."/>
            <person name="Ginger M.L."/>
            <person name="Dacks J.B."/>
            <person name="Carpenter M.L."/>
            <person name="Field M.C."/>
            <person name="Kuo A."/>
            <person name="Paredez A."/>
            <person name="Chapman J."/>
            <person name="Pham J."/>
            <person name="Shu S."/>
            <person name="Neupane R."/>
            <person name="Cipriano M."/>
            <person name="Mancuso J."/>
            <person name="Tu H."/>
            <person name="Salamov A."/>
            <person name="Lindquist E."/>
            <person name="Shapiro H."/>
            <person name="Lucas S."/>
            <person name="Grigoriev I.V."/>
            <person name="Cande W.Z."/>
            <person name="Fulton C."/>
            <person name="Rokhsar D.S."/>
            <person name="Dawson S.C."/>
        </authorList>
    </citation>
    <scope>NUCLEOTIDE SEQUENCE [LARGE SCALE GENOMIC DNA]</scope>
    <source>
        <strain evidence="5 6">NEG-M</strain>
    </source>
</reference>
<dbReference type="KEGG" id="ngr:NAEGRDRAFT_67798"/>
<evidence type="ECO:0000259" key="4">
    <source>
        <dbReference type="Pfam" id="PF01156"/>
    </source>
</evidence>